<protein>
    <submittedName>
        <fullName evidence="1">Uncharacterized protein</fullName>
    </submittedName>
</protein>
<accession>A0A291N7L2</accession>
<proteinExistence type="predicted"/>
<evidence type="ECO:0000313" key="2">
    <source>
        <dbReference type="Proteomes" id="UP000219422"/>
    </source>
</evidence>
<dbReference type="KEGG" id="sya:A6768_16685"/>
<organism evidence="1 2">
    <name type="scientific">Sphingobium yanoikuyae</name>
    <name type="common">Sphingomonas yanoikuyae</name>
    <dbReference type="NCBI Taxonomy" id="13690"/>
    <lineage>
        <taxon>Bacteria</taxon>
        <taxon>Pseudomonadati</taxon>
        <taxon>Pseudomonadota</taxon>
        <taxon>Alphaproteobacteria</taxon>
        <taxon>Sphingomonadales</taxon>
        <taxon>Sphingomonadaceae</taxon>
        <taxon>Sphingobium</taxon>
    </lineage>
</organism>
<dbReference type="AlphaFoldDB" id="A0A291N7L2"/>
<dbReference type="Proteomes" id="UP000219422">
    <property type="component" value="Chromosome"/>
</dbReference>
<name>A0A291N7L2_SPHYA</name>
<reference evidence="1 2" key="1">
    <citation type="submission" date="2017-10" db="EMBL/GenBank/DDBJ databases">
        <title>Sphingobium yanoikuyae S72.</title>
        <authorList>
            <person name="Sanchez E."/>
            <person name="Bustos P."/>
            <person name="Mendoza P."/>
            <person name="Guo X."/>
            <person name="Mendoza A."/>
        </authorList>
    </citation>
    <scope>NUCLEOTIDE SEQUENCE [LARGE SCALE GENOMIC DNA]</scope>
    <source>
        <strain evidence="1 2">S72</strain>
    </source>
</reference>
<dbReference type="EMBL" id="CP023741">
    <property type="protein sequence ID" value="ATI83367.1"/>
    <property type="molecule type" value="Genomic_DNA"/>
</dbReference>
<sequence length="61" mass="6387">MPAHLLAAPARLPMVQRTETGEMTGAQCHGSLTSIYDVAGQIRATLIALQAQARIANGEAN</sequence>
<gene>
    <name evidence="1" type="ORF">A6768_16685</name>
</gene>
<evidence type="ECO:0000313" key="1">
    <source>
        <dbReference type="EMBL" id="ATI83367.1"/>
    </source>
</evidence>